<dbReference type="AlphaFoldDB" id="A0A1L9URY7"/>
<reference evidence="2" key="1">
    <citation type="journal article" date="2017" name="Genome Biol.">
        <title>Comparative genomics reveals high biological diversity and specific adaptations in the industrially and medically important fungal genus Aspergillus.</title>
        <authorList>
            <person name="de Vries R.P."/>
            <person name="Riley R."/>
            <person name="Wiebenga A."/>
            <person name="Aguilar-Osorio G."/>
            <person name="Amillis S."/>
            <person name="Uchima C.A."/>
            <person name="Anderluh G."/>
            <person name="Asadollahi M."/>
            <person name="Askin M."/>
            <person name="Barry K."/>
            <person name="Battaglia E."/>
            <person name="Bayram O."/>
            <person name="Benocci T."/>
            <person name="Braus-Stromeyer S.A."/>
            <person name="Caldana C."/>
            <person name="Canovas D."/>
            <person name="Cerqueira G.C."/>
            <person name="Chen F."/>
            <person name="Chen W."/>
            <person name="Choi C."/>
            <person name="Clum A."/>
            <person name="Dos Santos R.A."/>
            <person name="Damasio A.R."/>
            <person name="Diallinas G."/>
            <person name="Emri T."/>
            <person name="Fekete E."/>
            <person name="Flipphi M."/>
            <person name="Freyberg S."/>
            <person name="Gallo A."/>
            <person name="Gournas C."/>
            <person name="Habgood R."/>
            <person name="Hainaut M."/>
            <person name="Harispe M.L."/>
            <person name="Henrissat B."/>
            <person name="Hilden K.S."/>
            <person name="Hope R."/>
            <person name="Hossain A."/>
            <person name="Karabika E."/>
            <person name="Karaffa L."/>
            <person name="Karanyi Z."/>
            <person name="Krasevec N."/>
            <person name="Kuo A."/>
            <person name="Kusch H."/>
            <person name="LaButti K."/>
            <person name="Lagendijk E.L."/>
            <person name="Lapidus A."/>
            <person name="Levasseur A."/>
            <person name="Lindquist E."/>
            <person name="Lipzen A."/>
            <person name="Logrieco A.F."/>
            <person name="MacCabe A."/>
            <person name="Maekelae M.R."/>
            <person name="Malavazi I."/>
            <person name="Melin P."/>
            <person name="Meyer V."/>
            <person name="Mielnichuk N."/>
            <person name="Miskei M."/>
            <person name="Molnar A.P."/>
            <person name="Mule G."/>
            <person name="Ngan C.Y."/>
            <person name="Orejas M."/>
            <person name="Orosz E."/>
            <person name="Ouedraogo J.P."/>
            <person name="Overkamp K.M."/>
            <person name="Park H.-S."/>
            <person name="Perrone G."/>
            <person name="Piumi F."/>
            <person name="Punt P.J."/>
            <person name="Ram A.F."/>
            <person name="Ramon A."/>
            <person name="Rauscher S."/>
            <person name="Record E."/>
            <person name="Riano-Pachon D.M."/>
            <person name="Robert V."/>
            <person name="Roehrig J."/>
            <person name="Ruller R."/>
            <person name="Salamov A."/>
            <person name="Salih N.S."/>
            <person name="Samson R.A."/>
            <person name="Sandor E."/>
            <person name="Sanguinetti M."/>
            <person name="Schuetze T."/>
            <person name="Sepcic K."/>
            <person name="Shelest E."/>
            <person name="Sherlock G."/>
            <person name="Sophianopoulou V."/>
            <person name="Squina F.M."/>
            <person name="Sun H."/>
            <person name="Susca A."/>
            <person name="Todd R.B."/>
            <person name="Tsang A."/>
            <person name="Unkles S.E."/>
            <person name="van de Wiele N."/>
            <person name="van Rossen-Uffink D."/>
            <person name="Oliveira J.V."/>
            <person name="Vesth T.C."/>
            <person name="Visser J."/>
            <person name="Yu J.-H."/>
            <person name="Zhou M."/>
            <person name="Andersen M.R."/>
            <person name="Archer D.B."/>
            <person name="Baker S.E."/>
            <person name="Benoit I."/>
            <person name="Brakhage A.A."/>
            <person name="Braus G.H."/>
            <person name="Fischer R."/>
            <person name="Frisvad J.C."/>
            <person name="Goldman G.H."/>
            <person name="Houbraken J."/>
            <person name="Oakley B."/>
            <person name="Pocsi I."/>
            <person name="Scazzocchio C."/>
            <person name="Seiboth B."/>
            <person name="vanKuyk P.A."/>
            <person name="Wortman J."/>
            <person name="Dyer P.S."/>
            <person name="Grigoriev I.V."/>
        </authorList>
    </citation>
    <scope>NUCLEOTIDE SEQUENCE [LARGE SCALE GENOMIC DNA]</scope>
    <source>
        <strain evidence="2">CBS 101740 / IMI 381727 / IBT 21946</strain>
    </source>
</reference>
<name>A0A1L9URY7_ASPBC</name>
<evidence type="ECO:0000313" key="1">
    <source>
        <dbReference type="EMBL" id="OJJ74392.1"/>
    </source>
</evidence>
<organism evidence="1 2">
    <name type="scientific">Aspergillus brasiliensis (strain CBS 101740 / IMI 381727 / IBT 21946)</name>
    <dbReference type="NCBI Taxonomy" id="767769"/>
    <lineage>
        <taxon>Eukaryota</taxon>
        <taxon>Fungi</taxon>
        <taxon>Dikarya</taxon>
        <taxon>Ascomycota</taxon>
        <taxon>Pezizomycotina</taxon>
        <taxon>Eurotiomycetes</taxon>
        <taxon>Eurotiomycetidae</taxon>
        <taxon>Eurotiales</taxon>
        <taxon>Aspergillaceae</taxon>
        <taxon>Aspergillus</taxon>
        <taxon>Aspergillus subgen. Circumdati</taxon>
    </lineage>
</organism>
<evidence type="ECO:0000313" key="2">
    <source>
        <dbReference type="Proteomes" id="UP000184499"/>
    </source>
</evidence>
<accession>A0A1L9URY7</accession>
<protein>
    <submittedName>
        <fullName evidence="1">Uncharacterized protein</fullName>
    </submittedName>
</protein>
<dbReference type="EMBL" id="KV878681">
    <property type="protein sequence ID" value="OJJ74392.1"/>
    <property type="molecule type" value="Genomic_DNA"/>
</dbReference>
<dbReference type="Proteomes" id="UP000184499">
    <property type="component" value="Unassembled WGS sequence"/>
</dbReference>
<dbReference type="STRING" id="767769.A0A1L9URY7"/>
<dbReference type="VEuPathDB" id="FungiDB:ASPBRDRAFT_39522"/>
<keyword evidence="2" id="KW-1185">Reference proteome</keyword>
<gene>
    <name evidence="1" type="ORF">ASPBRDRAFT_39522</name>
</gene>
<proteinExistence type="predicted"/>
<dbReference type="RefSeq" id="XP_067481640.1">
    <property type="nucleotide sequence ID" value="XM_067624162.1"/>
</dbReference>
<sequence>MNAQRHGLPCFQLRDWIHSSERGALQRALDEAFQLIRDGISVSNGSAVFPLSEIRQALEYEATPGR</sequence>
<dbReference type="GeneID" id="93576650"/>